<feature type="region of interest" description="Disordered" evidence="1">
    <location>
        <begin position="326"/>
        <end position="370"/>
    </location>
</feature>
<evidence type="ECO:0000313" key="5">
    <source>
        <dbReference type="Proteomes" id="UP000774617"/>
    </source>
</evidence>
<dbReference type="EMBL" id="JAGTJR010000017">
    <property type="protein sequence ID" value="KAH7046721.1"/>
    <property type="molecule type" value="Genomic_DNA"/>
</dbReference>
<dbReference type="InterPro" id="IPR036378">
    <property type="entry name" value="FAS1_dom_sf"/>
</dbReference>
<accession>A0ABQ8G7X1</accession>
<reference evidence="4 5" key="1">
    <citation type="journal article" date="2021" name="Nat. Commun.">
        <title>Genetic determinants of endophytism in the Arabidopsis root mycobiome.</title>
        <authorList>
            <person name="Mesny F."/>
            <person name="Miyauchi S."/>
            <person name="Thiergart T."/>
            <person name="Pickel B."/>
            <person name="Atanasova L."/>
            <person name="Karlsson M."/>
            <person name="Huettel B."/>
            <person name="Barry K.W."/>
            <person name="Haridas S."/>
            <person name="Chen C."/>
            <person name="Bauer D."/>
            <person name="Andreopoulos W."/>
            <person name="Pangilinan J."/>
            <person name="LaButti K."/>
            <person name="Riley R."/>
            <person name="Lipzen A."/>
            <person name="Clum A."/>
            <person name="Drula E."/>
            <person name="Henrissat B."/>
            <person name="Kohler A."/>
            <person name="Grigoriev I.V."/>
            <person name="Martin F.M."/>
            <person name="Hacquard S."/>
        </authorList>
    </citation>
    <scope>NUCLEOTIDE SEQUENCE [LARGE SCALE GENOMIC DNA]</scope>
    <source>
        <strain evidence="4 5">MPI-SDFR-AT-0080</strain>
    </source>
</reference>
<keyword evidence="2" id="KW-0732">Signal</keyword>
<gene>
    <name evidence="4" type="ORF">B0J12DRAFT_137429</name>
</gene>
<feature type="signal peptide" evidence="2">
    <location>
        <begin position="1"/>
        <end position="27"/>
    </location>
</feature>
<dbReference type="PANTHER" id="PTHR10900">
    <property type="entry name" value="PERIOSTIN-RELATED"/>
    <property type="match status" value="1"/>
</dbReference>
<dbReference type="Pfam" id="PF02469">
    <property type="entry name" value="Fasciclin"/>
    <property type="match status" value="1"/>
</dbReference>
<organism evidence="4 5">
    <name type="scientific">Macrophomina phaseolina</name>
    <dbReference type="NCBI Taxonomy" id="35725"/>
    <lineage>
        <taxon>Eukaryota</taxon>
        <taxon>Fungi</taxon>
        <taxon>Dikarya</taxon>
        <taxon>Ascomycota</taxon>
        <taxon>Pezizomycotina</taxon>
        <taxon>Dothideomycetes</taxon>
        <taxon>Dothideomycetes incertae sedis</taxon>
        <taxon>Botryosphaeriales</taxon>
        <taxon>Botryosphaeriaceae</taxon>
        <taxon>Macrophomina</taxon>
    </lineage>
</organism>
<dbReference type="PANTHER" id="PTHR10900:SF77">
    <property type="entry name" value="FI19380P1"/>
    <property type="match status" value="1"/>
</dbReference>
<name>A0ABQ8G7X1_9PEZI</name>
<evidence type="ECO:0000259" key="3">
    <source>
        <dbReference type="PROSITE" id="PS50213"/>
    </source>
</evidence>
<proteinExistence type="predicted"/>
<comment type="caution">
    <text evidence="4">The sequence shown here is derived from an EMBL/GenBank/DDBJ whole genome shotgun (WGS) entry which is preliminary data.</text>
</comment>
<evidence type="ECO:0000256" key="2">
    <source>
        <dbReference type="SAM" id="SignalP"/>
    </source>
</evidence>
<dbReference type="Gene3D" id="2.30.180.10">
    <property type="entry name" value="FAS1 domain"/>
    <property type="match status" value="1"/>
</dbReference>
<evidence type="ECO:0000313" key="4">
    <source>
        <dbReference type="EMBL" id="KAH7046721.1"/>
    </source>
</evidence>
<keyword evidence="5" id="KW-1185">Reference proteome</keyword>
<feature type="compositionally biased region" description="Low complexity" evidence="1">
    <location>
        <begin position="337"/>
        <end position="347"/>
    </location>
</feature>
<dbReference type="InterPro" id="IPR050904">
    <property type="entry name" value="Adhesion/Biosynth-related"/>
</dbReference>
<feature type="domain" description="FAS1" evidence="3">
    <location>
        <begin position="39"/>
        <end position="202"/>
    </location>
</feature>
<dbReference type="Proteomes" id="UP000774617">
    <property type="component" value="Unassembled WGS sequence"/>
</dbReference>
<dbReference type="PROSITE" id="PS50213">
    <property type="entry name" value="FAS1"/>
    <property type="match status" value="1"/>
</dbReference>
<dbReference type="SUPFAM" id="SSF82153">
    <property type="entry name" value="FAS1 domain"/>
    <property type="match status" value="2"/>
</dbReference>
<protein>
    <submittedName>
        <fullName evidence="4">FAS1 domain-containing protein</fullName>
    </submittedName>
</protein>
<feature type="chain" id="PRO_5045281774" evidence="2">
    <location>
        <begin position="28"/>
        <end position="549"/>
    </location>
</feature>
<dbReference type="InterPro" id="IPR000782">
    <property type="entry name" value="FAS1_domain"/>
</dbReference>
<sequence length="549" mass="59017">MNSHNSQMSLYIMIPLLPLLFTPICSASPYPQQEGRQPLEPLLTAIGRDPDLSIFYSLFNGTGGSQGVPGPALEERFNDERDGREYTAFAPTNEAFSTLSPDFISTLTAAPSYELLLAILRTHIVEGDLPPSDLVSGPVESIQGFTLSFDNTYTSNTTVTTNTDVSSSDTTTGPQALLLRDEEGPAFTPASNGRIYKLSRVLNPFTTYFGADAASISSPSSPPSSTASGTVTDILLTHPNLSILSTTLEQIDPDFLTRLTLFAGGDNTQERQQQQPQQIYLAPSNAAFAALPADALARATQPSNAVLSAWLLSFGLTSEVVNGSGRLSVQQKKAKRSSSSSSSSNNNDGDLVFGPGGWRQAGEPPRVPLRVPQKTKFGTSANGGPAGAALGQVGKENCDLVFGVGGYQCKREERKRRARAERVRREAEAQKGCDLVFGVGGYQCAPKDKRGAGEAVQRRTHQDGCDWRFVVGGWKKFCPRDVAGGRAERSLEKRQVEIPASGVLRSVSGFNITINEGRVNNARVEEIICAENGCVWIVGRWLDPVFGAF</sequence>
<dbReference type="SMART" id="SM00554">
    <property type="entry name" value="FAS1"/>
    <property type="match status" value="1"/>
</dbReference>
<evidence type="ECO:0000256" key="1">
    <source>
        <dbReference type="SAM" id="MobiDB-lite"/>
    </source>
</evidence>